<accession>A0A9Q4L8G4</accession>
<dbReference type="Pfam" id="PF18545">
    <property type="entry name" value="HalOD1"/>
    <property type="match status" value="1"/>
</dbReference>
<evidence type="ECO:0000313" key="3">
    <source>
        <dbReference type="Proteomes" id="UP001154061"/>
    </source>
</evidence>
<name>A0A9Q4L8G4_9EURY</name>
<dbReference type="Proteomes" id="UP001154061">
    <property type="component" value="Unassembled WGS sequence"/>
</dbReference>
<gene>
    <name evidence="2" type="ORF">NDI89_20210</name>
</gene>
<dbReference type="EMBL" id="JAMQOT010000010">
    <property type="protein sequence ID" value="MDF9747905.1"/>
    <property type="molecule type" value="Genomic_DNA"/>
</dbReference>
<feature type="domain" description="Halobacterial output" evidence="1">
    <location>
        <begin position="11"/>
        <end position="79"/>
    </location>
</feature>
<keyword evidence="3" id="KW-1185">Reference proteome</keyword>
<protein>
    <recommendedName>
        <fullName evidence="1">Halobacterial output domain-containing protein</fullName>
    </recommendedName>
</protein>
<dbReference type="InterPro" id="IPR040624">
    <property type="entry name" value="HalOD1"/>
</dbReference>
<organism evidence="2 3">
    <name type="scientific">Natrinema salsiterrestre</name>
    <dbReference type="NCBI Taxonomy" id="2950540"/>
    <lineage>
        <taxon>Archaea</taxon>
        <taxon>Methanobacteriati</taxon>
        <taxon>Methanobacteriota</taxon>
        <taxon>Stenosarchaea group</taxon>
        <taxon>Halobacteria</taxon>
        <taxon>Halobacteriales</taxon>
        <taxon>Natrialbaceae</taxon>
        <taxon>Natrinema</taxon>
    </lineage>
</organism>
<evidence type="ECO:0000313" key="2">
    <source>
        <dbReference type="EMBL" id="MDF9747905.1"/>
    </source>
</evidence>
<dbReference type="AlphaFoldDB" id="A0A9Q4L8G4"/>
<sequence length="88" mass="9820">MLGDSGVKRGVSTKIIEHIAKMEGTEPVKLPPLYEAIDPDALERLFASKKDGAERSGRVEFQYNGYTVIAEFDEELRITTEEIASVFD</sequence>
<dbReference type="RefSeq" id="WP_277524355.1">
    <property type="nucleotide sequence ID" value="NZ_JAMQOT010000010.1"/>
</dbReference>
<evidence type="ECO:0000259" key="1">
    <source>
        <dbReference type="Pfam" id="PF18545"/>
    </source>
</evidence>
<reference evidence="2" key="1">
    <citation type="submission" date="2022-06" db="EMBL/GenBank/DDBJ databases">
        <title>Natrinema sp. a new haloarchaeum isolate from saline soil.</title>
        <authorList>
            <person name="Strakova D."/>
            <person name="Galisteo C."/>
            <person name="Sanchez-Porro C."/>
            <person name="Ventosa A."/>
        </authorList>
    </citation>
    <scope>NUCLEOTIDE SEQUENCE</scope>
    <source>
        <strain evidence="2">S1CR25-10</strain>
    </source>
</reference>
<proteinExistence type="predicted"/>
<comment type="caution">
    <text evidence="2">The sequence shown here is derived from an EMBL/GenBank/DDBJ whole genome shotgun (WGS) entry which is preliminary data.</text>
</comment>